<protein>
    <recommendedName>
        <fullName evidence="4">Store-operated calcium entry regulator STIMATE</fullName>
    </recommendedName>
</protein>
<name>A0A9P0ADZ4_BEMTA</name>
<feature type="transmembrane region" description="Helical" evidence="1">
    <location>
        <begin position="20"/>
        <end position="40"/>
    </location>
</feature>
<accession>A0A9P0ADZ4</accession>
<proteinExistence type="predicted"/>
<dbReference type="AlphaFoldDB" id="A0A9P0ADZ4"/>
<keyword evidence="1" id="KW-0472">Membrane</keyword>
<evidence type="ECO:0000313" key="3">
    <source>
        <dbReference type="Proteomes" id="UP001152759"/>
    </source>
</evidence>
<dbReference type="PANTHER" id="PTHR31735">
    <property type="entry name" value="VACUOLAR MEMBRANE PROTEIN YPL162C"/>
    <property type="match status" value="1"/>
</dbReference>
<evidence type="ECO:0000256" key="1">
    <source>
        <dbReference type="SAM" id="Phobius"/>
    </source>
</evidence>
<organism evidence="2 3">
    <name type="scientific">Bemisia tabaci</name>
    <name type="common">Sweetpotato whitefly</name>
    <name type="synonym">Aleurodes tabaci</name>
    <dbReference type="NCBI Taxonomy" id="7038"/>
    <lineage>
        <taxon>Eukaryota</taxon>
        <taxon>Metazoa</taxon>
        <taxon>Ecdysozoa</taxon>
        <taxon>Arthropoda</taxon>
        <taxon>Hexapoda</taxon>
        <taxon>Insecta</taxon>
        <taxon>Pterygota</taxon>
        <taxon>Neoptera</taxon>
        <taxon>Paraneoptera</taxon>
        <taxon>Hemiptera</taxon>
        <taxon>Sternorrhyncha</taxon>
        <taxon>Aleyrodoidea</taxon>
        <taxon>Aleyrodidae</taxon>
        <taxon>Aleyrodinae</taxon>
        <taxon>Bemisia</taxon>
    </lineage>
</organism>
<evidence type="ECO:0008006" key="4">
    <source>
        <dbReference type="Google" id="ProtNLM"/>
    </source>
</evidence>
<dbReference type="InterPro" id="IPR022127">
    <property type="entry name" value="STIMATE/YPL162C"/>
</dbReference>
<feature type="transmembrane region" description="Helical" evidence="1">
    <location>
        <begin position="85"/>
        <end position="111"/>
    </location>
</feature>
<feature type="transmembrane region" description="Helical" evidence="1">
    <location>
        <begin position="175"/>
        <end position="196"/>
    </location>
</feature>
<dbReference type="PANTHER" id="PTHR31735:SF1">
    <property type="entry name" value="VACUOLAR MEMBRANE PROTEIN YPL162C"/>
    <property type="match status" value="1"/>
</dbReference>
<dbReference type="OrthoDB" id="431202at2759"/>
<keyword evidence="1" id="KW-0812">Transmembrane</keyword>
<reference evidence="2" key="1">
    <citation type="submission" date="2021-12" db="EMBL/GenBank/DDBJ databases">
        <authorList>
            <person name="King R."/>
        </authorList>
    </citation>
    <scope>NUCLEOTIDE SEQUENCE</scope>
</reference>
<feature type="transmembrane region" description="Helical" evidence="1">
    <location>
        <begin position="132"/>
        <end position="155"/>
    </location>
</feature>
<gene>
    <name evidence="2" type="ORF">BEMITA_LOCUS9730</name>
</gene>
<dbReference type="EMBL" id="OU963866">
    <property type="protein sequence ID" value="CAH0391079.1"/>
    <property type="molecule type" value="Genomic_DNA"/>
</dbReference>
<keyword evidence="3" id="KW-1185">Reference proteome</keyword>
<dbReference type="KEGG" id="btab:109030918"/>
<dbReference type="GO" id="GO:0016020">
    <property type="term" value="C:membrane"/>
    <property type="evidence" value="ECO:0007669"/>
    <property type="project" value="TreeGrafter"/>
</dbReference>
<keyword evidence="1" id="KW-1133">Transmembrane helix</keyword>
<sequence length="255" mass="29130">MELPSSHACGKDALTGVIGWLLQGILACLAFTCLILKRFCEPTFERRPWRIWFYDTSKQGMGALVMHMSNIILASSFQGDPCTWYVIHFLLDSSLGLFLIYVGIRLSQFYAKELKLEVLKFGEYGKPPSNTIWLAQCGLYIGLLIIVKAIITLIIGMDFWSDVSHFILSPITNPTAELTIVMLVIPFFINALMFWITDDILMHQSRHNPGLFHHLRVRYRQIRNRESGETEVYLDGDDELLTVNEIVPDRSAILT</sequence>
<evidence type="ECO:0000313" key="2">
    <source>
        <dbReference type="EMBL" id="CAH0391079.1"/>
    </source>
</evidence>
<dbReference type="Proteomes" id="UP001152759">
    <property type="component" value="Chromosome 5"/>
</dbReference>
<dbReference type="Pfam" id="PF12400">
    <property type="entry name" value="STIMATE"/>
    <property type="match status" value="1"/>
</dbReference>